<evidence type="ECO:0000313" key="3">
    <source>
        <dbReference type="Proteomes" id="UP001156921"/>
    </source>
</evidence>
<dbReference type="Proteomes" id="UP001156921">
    <property type="component" value="Unassembled WGS sequence"/>
</dbReference>
<dbReference type="Pfam" id="PF08818">
    <property type="entry name" value="DUF1801"/>
    <property type="match status" value="1"/>
</dbReference>
<evidence type="ECO:0000313" key="2">
    <source>
        <dbReference type="EMBL" id="GLS00087.1"/>
    </source>
</evidence>
<reference evidence="3" key="1">
    <citation type="journal article" date="2019" name="Int. J. Syst. Evol. Microbiol.">
        <title>The Global Catalogue of Microorganisms (GCM) 10K type strain sequencing project: providing services to taxonomists for standard genome sequencing and annotation.</title>
        <authorList>
            <consortium name="The Broad Institute Genomics Platform"/>
            <consortium name="The Broad Institute Genome Sequencing Center for Infectious Disease"/>
            <person name="Wu L."/>
            <person name="Ma J."/>
        </authorList>
    </citation>
    <scope>NUCLEOTIDE SEQUENCE [LARGE SCALE GENOMIC DNA]</scope>
    <source>
        <strain evidence="3">NBRC 110107</strain>
    </source>
</reference>
<dbReference type="EMBL" id="BSOY01000001">
    <property type="protein sequence ID" value="GLS00087.1"/>
    <property type="molecule type" value="Genomic_DNA"/>
</dbReference>
<dbReference type="SUPFAM" id="SSF159888">
    <property type="entry name" value="YdhG-like"/>
    <property type="match status" value="1"/>
</dbReference>
<gene>
    <name evidence="2" type="ORF">GCM10007859_00900</name>
</gene>
<proteinExistence type="predicted"/>
<comment type="caution">
    <text evidence="2">The sequence shown here is derived from an EMBL/GenBank/DDBJ whole genome shotgun (WGS) entry which is preliminary data.</text>
</comment>
<evidence type="ECO:0000259" key="1">
    <source>
        <dbReference type="Pfam" id="PF08818"/>
    </source>
</evidence>
<dbReference type="InterPro" id="IPR014922">
    <property type="entry name" value="YdhG-like"/>
</dbReference>
<name>A0ABQ6BF51_9CAUL</name>
<feature type="domain" description="YdhG-like" evidence="1">
    <location>
        <begin position="36"/>
        <end position="120"/>
    </location>
</feature>
<accession>A0ABQ6BF51</accession>
<keyword evidence="3" id="KW-1185">Reference proteome</keyword>
<sequence length="132" mass="14599">MTQIFRLPSAARRDPDVDAWFTSGDEIRRLAEPWFARMRACGPDVREVMHDGYPTACVGDAAFGYVGAFKAHANVGFFYGASLDDPAGLLEGSGKRMRHVKLRRGQPVDAVGLETLITAAWRDIQGRLDFPD</sequence>
<organism evidence="2 3">
    <name type="scientific">Brevundimonas denitrificans</name>
    <dbReference type="NCBI Taxonomy" id="1443434"/>
    <lineage>
        <taxon>Bacteria</taxon>
        <taxon>Pseudomonadati</taxon>
        <taxon>Pseudomonadota</taxon>
        <taxon>Alphaproteobacteria</taxon>
        <taxon>Caulobacterales</taxon>
        <taxon>Caulobacteraceae</taxon>
        <taxon>Brevundimonas</taxon>
    </lineage>
</organism>
<protein>
    <recommendedName>
        <fullName evidence="1">YdhG-like domain-containing protein</fullName>
    </recommendedName>
</protein>